<dbReference type="GO" id="GO:0030248">
    <property type="term" value="F:cellulose binding"/>
    <property type="evidence" value="ECO:0007669"/>
    <property type="project" value="InterPro"/>
</dbReference>
<gene>
    <name evidence="5" type="ORF">BDV96DRAFT_655259</name>
</gene>
<dbReference type="GO" id="GO:0005975">
    <property type="term" value="P:carbohydrate metabolic process"/>
    <property type="evidence" value="ECO:0007669"/>
    <property type="project" value="InterPro"/>
</dbReference>
<dbReference type="Pfam" id="PF22514">
    <property type="entry name" value="EXPB1_D1"/>
    <property type="match status" value="1"/>
</dbReference>
<evidence type="ECO:0000259" key="3">
    <source>
        <dbReference type="PROSITE" id="PS50842"/>
    </source>
</evidence>
<evidence type="ECO:0000256" key="2">
    <source>
        <dbReference type="SAM" id="SignalP"/>
    </source>
</evidence>
<evidence type="ECO:0000256" key="1">
    <source>
        <dbReference type="ARBA" id="ARBA00022729"/>
    </source>
</evidence>
<protein>
    <recommendedName>
        <fullName evidence="7">CBM1 domain-containing protein</fullName>
    </recommendedName>
</protein>
<feature type="domain" description="Expansin-like EG45" evidence="3">
    <location>
        <begin position="110"/>
        <end position="241"/>
    </location>
</feature>
<organism evidence="5 6">
    <name type="scientific">Lophiotrema nucula</name>
    <dbReference type="NCBI Taxonomy" id="690887"/>
    <lineage>
        <taxon>Eukaryota</taxon>
        <taxon>Fungi</taxon>
        <taxon>Dikarya</taxon>
        <taxon>Ascomycota</taxon>
        <taxon>Pezizomycotina</taxon>
        <taxon>Dothideomycetes</taxon>
        <taxon>Pleosporomycetidae</taxon>
        <taxon>Pleosporales</taxon>
        <taxon>Lophiotremataceae</taxon>
        <taxon>Lophiotrema</taxon>
    </lineage>
</organism>
<dbReference type="InterPro" id="IPR007112">
    <property type="entry name" value="Expansin/allergen_DPBB_dom"/>
</dbReference>
<feature type="signal peptide" evidence="2">
    <location>
        <begin position="1"/>
        <end position="22"/>
    </location>
</feature>
<evidence type="ECO:0008006" key="7">
    <source>
        <dbReference type="Google" id="ProtNLM"/>
    </source>
</evidence>
<proteinExistence type="predicted"/>
<keyword evidence="1 2" id="KW-0732">Signal</keyword>
<dbReference type="SUPFAM" id="SSF50685">
    <property type="entry name" value="Barwin-like endoglucanases"/>
    <property type="match status" value="1"/>
</dbReference>
<dbReference type="PROSITE" id="PS51164">
    <property type="entry name" value="CBM1_2"/>
    <property type="match status" value="1"/>
</dbReference>
<dbReference type="InterPro" id="IPR036908">
    <property type="entry name" value="RlpA-like_sf"/>
</dbReference>
<dbReference type="InterPro" id="IPR000254">
    <property type="entry name" value="CBD"/>
</dbReference>
<dbReference type="Pfam" id="PF00734">
    <property type="entry name" value="CBM_1"/>
    <property type="match status" value="1"/>
</dbReference>
<keyword evidence="6" id="KW-1185">Reference proteome</keyword>
<evidence type="ECO:0000313" key="6">
    <source>
        <dbReference type="Proteomes" id="UP000799770"/>
    </source>
</evidence>
<dbReference type="EMBL" id="ML977370">
    <property type="protein sequence ID" value="KAF2105883.1"/>
    <property type="molecule type" value="Genomic_DNA"/>
</dbReference>
<dbReference type="SUPFAM" id="SSF57180">
    <property type="entry name" value="Cellulose-binding domain"/>
    <property type="match status" value="1"/>
</dbReference>
<dbReference type="PROSITE" id="PS00562">
    <property type="entry name" value="CBM1_1"/>
    <property type="match status" value="1"/>
</dbReference>
<dbReference type="Gene3D" id="2.40.40.10">
    <property type="entry name" value="RlpA-like domain"/>
    <property type="match status" value="1"/>
</dbReference>
<sequence length="245" mass="24226">MISYILILSAAAFSSTAYAAQAAYAQCGGKGFIGGTTCVSGYSCTYSNDYYSQCLPSASGNAVTTKATAVATTKVASVAPLKSSTPVKASSGTTYKASFTQYGSTDTWGSGNCNVATTACGFYTSPGYSAAVSQNEFGVGPGAGAGPGCGTCWKLTAETDSSGNSLTNAGNSIVVQVTNLCPASGNPLCAQNGLTGTNQYGANLNFDLCIDSGASAALFGNSGVGLAVGSAVQVDCSQWSGKVVG</sequence>
<evidence type="ECO:0000313" key="5">
    <source>
        <dbReference type="EMBL" id="KAF2105883.1"/>
    </source>
</evidence>
<dbReference type="PROSITE" id="PS50842">
    <property type="entry name" value="EXPANSIN_EG45"/>
    <property type="match status" value="1"/>
</dbReference>
<evidence type="ECO:0000259" key="4">
    <source>
        <dbReference type="PROSITE" id="PS51164"/>
    </source>
</evidence>
<dbReference type="OrthoDB" id="5823761at2759"/>
<name>A0A6A5YG18_9PLEO</name>
<reference evidence="5" key="1">
    <citation type="journal article" date="2020" name="Stud. Mycol.">
        <title>101 Dothideomycetes genomes: a test case for predicting lifestyles and emergence of pathogens.</title>
        <authorList>
            <person name="Haridas S."/>
            <person name="Albert R."/>
            <person name="Binder M."/>
            <person name="Bloem J."/>
            <person name="Labutti K."/>
            <person name="Salamov A."/>
            <person name="Andreopoulos B."/>
            <person name="Baker S."/>
            <person name="Barry K."/>
            <person name="Bills G."/>
            <person name="Bluhm B."/>
            <person name="Cannon C."/>
            <person name="Castanera R."/>
            <person name="Culley D."/>
            <person name="Daum C."/>
            <person name="Ezra D."/>
            <person name="Gonzalez J."/>
            <person name="Henrissat B."/>
            <person name="Kuo A."/>
            <person name="Liang C."/>
            <person name="Lipzen A."/>
            <person name="Lutzoni F."/>
            <person name="Magnuson J."/>
            <person name="Mondo S."/>
            <person name="Nolan M."/>
            <person name="Ohm R."/>
            <person name="Pangilinan J."/>
            <person name="Park H.-J."/>
            <person name="Ramirez L."/>
            <person name="Alfaro M."/>
            <person name="Sun H."/>
            <person name="Tritt A."/>
            <person name="Yoshinaga Y."/>
            <person name="Zwiers L.-H."/>
            <person name="Turgeon B."/>
            <person name="Goodwin S."/>
            <person name="Spatafora J."/>
            <person name="Crous P."/>
            <person name="Grigoriev I."/>
        </authorList>
    </citation>
    <scope>NUCLEOTIDE SEQUENCE</scope>
    <source>
        <strain evidence="5">CBS 627.86</strain>
    </source>
</reference>
<accession>A0A6A5YG18</accession>
<dbReference type="SMART" id="SM00236">
    <property type="entry name" value="fCBD"/>
    <property type="match status" value="1"/>
</dbReference>
<dbReference type="AlphaFoldDB" id="A0A6A5YG18"/>
<dbReference type="InterPro" id="IPR035971">
    <property type="entry name" value="CBD_sf"/>
</dbReference>
<dbReference type="Proteomes" id="UP000799770">
    <property type="component" value="Unassembled WGS sequence"/>
</dbReference>
<dbReference type="GO" id="GO:0005576">
    <property type="term" value="C:extracellular region"/>
    <property type="evidence" value="ECO:0007669"/>
    <property type="project" value="InterPro"/>
</dbReference>
<feature type="domain" description="CBM1" evidence="4">
    <location>
        <begin position="19"/>
        <end position="55"/>
    </location>
</feature>
<feature type="chain" id="PRO_5025537192" description="CBM1 domain-containing protein" evidence="2">
    <location>
        <begin position="23"/>
        <end position="245"/>
    </location>
</feature>